<evidence type="ECO:0000256" key="9">
    <source>
        <dbReference type="ARBA" id="ARBA00034870"/>
    </source>
</evidence>
<dbReference type="SUPFAM" id="SSF46785">
    <property type="entry name" value="Winged helix' DNA-binding domain"/>
    <property type="match status" value="1"/>
</dbReference>
<evidence type="ECO:0000256" key="5">
    <source>
        <dbReference type="ARBA" id="ARBA00023163"/>
    </source>
</evidence>
<dbReference type="GO" id="GO:0000987">
    <property type="term" value="F:cis-regulatory region sequence-specific DNA binding"/>
    <property type="evidence" value="ECO:0007669"/>
    <property type="project" value="TreeGrafter"/>
</dbReference>
<dbReference type="SMART" id="SM00339">
    <property type="entry name" value="FH"/>
    <property type="match status" value="1"/>
</dbReference>
<keyword evidence="7" id="KW-0131">Cell cycle</keyword>
<accession>A0A8C8FXS3</accession>
<dbReference type="InterPro" id="IPR036390">
    <property type="entry name" value="WH_DNA-bd_sf"/>
</dbReference>
<keyword evidence="14" id="KW-1185">Reference proteome</keyword>
<dbReference type="RefSeq" id="XP_024292614.1">
    <property type="nucleotide sequence ID" value="XM_024436846.2"/>
</dbReference>
<dbReference type="InterPro" id="IPR018122">
    <property type="entry name" value="TF_fork_head_CS_1"/>
</dbReference>
<keyword evidence="4 10" id="KW-0238">DNA-binding</keyword>
<comment type="subcellular location">
    <subcellularLocation>
        <location evidence="1 10">Nucleus</location>
    </subcellularLocation>
</comment>
<feature type="region of interest" description="Disordered" evidence="11">
    <location>
        <begin position="101"/>
        <end position="129"/>
    </location>
</feature>
<dbReference type="GeneID" id="112261482"/>
<dbReference type="PANTHER" id="PTHR13962">
    <property type="entry name" value="FORKHEAD BOX PROTEIN N3-LIKE PROTEIN-RELATED"/>
    <property type="match status" value="1"/>
</dbReference>
<sequence>MGPVMPPSKKPEVSGISVASASMSHLYQTGSLSRALQEAEELDLVLPVHLALPLAPLPGGAAKPEKGTATPGMEDEELTNLNWLHESKNLLNSFGDPVLRSVSPVGGEGGGTRNGDPDDTPPSPSMVGGDLPYDAQRNPNCKPPYSFSCLIFMAIEDAPSKRLPVKEIYNWILEHFPYFANAPTGWKNSVRHNLSLNKCFKKVDKDRSQSIGKGSLWCVDPEYRQNLIQALKKTPYHPHAQVFSTPPTSPQAYQSMSSPPIWPGSPFFRKNGGVLLQVPQGVIRNGARMMSQGLYPGIRPLPINPLESRTAAVRHTDEHTQSEQRERGSVLSGGYRKHSISHPACDSPLVSSDPKEDHTYSTNQSDDGSDYTSDSSLRSNGPVARDVANDSDFDDEDDEDDKSKIQLEIKKEEPRDWPIDTIDSALSSQQHNKKRHHFLKAKQRMGVASDTLPLKKRRTEKPPESDDEEMKEAAGSLLHLAGVRACLNNITNRTAKGQKEQKEPTKN</sequence>
<dbReference type="Proteomes" id="UP000694402">
    <property type="component" value="Unassembled WGS sequence"/>
</dbReference>
<dbReference type="InterPro" id="IPR001766">
    <property type="entry name" value="Fork_head_dom"/>
</dbReference>
<keyword evidence="3" id="KW-0805">Transcription regulation</keyword>
<dbReference type="Gene3D" id="1.10.10.10">
    <property type="entry name" value="Winged helix-like DNA-binding domain superfamily/Winged helix DNA-binding domain"/>
    <property type="match status" value="1"/>
</dbReference>
<dbReference type="GeneTree" id="ENSGT00940000166774"/>
<evidence type="ECO:0000313" key="14">
    <source>
        <dbReference type="Proteomes" id="UP000694402"/>
    </source>
</evidence>
<proteinExistence type="predicted"/>
<evidence type="ECO:0000256" key="10">
    <source>
        <dbReference type="PROSITE-ProRule" id="PRU00089"/>
    </source>
</evidence>
<dbReference type="InterPro" id="IPR036388">
    <property type="entry name" value="WH-like_DNA-bd_sf"/>
</dbReference>
<feature type="compositionally biased region" description="Acidic residues" evidence="11">
    <location>
        <begin position="389"/>
        <end position="400"/>
    </location>
</feature>
<dbReference type="InterPro" id="IPR030456">
    <property type="entry name" value="TF_fork_head_CS_2"/>
</dbReference>
<dbReference type="PANTHER" id="PTHR13962:SF20">
    <property type="entry name" value="FORKHEAD BOX PROTEIN N3"/>
    <property type="match status" value="1"/>
</dbReference>
<dbReference type="PROSITE" id="PS50039">
    <property type="entry name" value="FORK_HEAD_3"/>
    <property type="match status" value="1"/>
</dbReference>
<dbReference type="AlphaFoldDB" id="A0A8C8FXS3"/>
<evidence type="ECO:0000256" key="1">
    <source>
        <dbReference type="ARBA" id="ARBA00004123"/>
    </source>
</evidence>
<evidence type="ECO:0000256" key="2">
    <source>
        <dbReference type="ARBA" id="ARBA00022491"/>
    </source>
</evidence>
<gene>
    <name evidence="13" type="primary">FOXN3</name>
</gene>
<dbReference type="RefSeq" id="XP_042185751.1">
    <property type="nucleotide sequence ID" value="XM_042329817.1"/>
</dbReference>
<evidence type="ECO:0000256" key="8">
    <source>
        <dbReference type="ARBA" id="ARBA00034657"/>
    </source>
</evidence>
<protein>
    <recommendedName>
        <fullName evidence="9">Forkhead box protein N3</fullName>
    </recommendedName>
</protein>
<feature type="region of interest" description="Disordered" evidence="11">
    <location>
        <begin position="312"/>
        <end position="402"/>
    </location>
</feature>
<evidence type="ECO:0000313" key="13">
    <source>
        <dbReference type="Ensembl" id="ENSOTSP00005040442.1"/>
    </source>
</evidence>
<dbReference type="RefSeq" id="XP_024292615.1">
    <property type="nucleotide sequence ID" value="XM_024436847.2"/>
</dbReference>
<keyword evidence="6 10" id="KW-0539">Nucleus</keyword>
<feature type="DNA-binding region" description="Fork-head" evidence="10">
    <location>
        <begin position="142"/>
        <end position="229"/>
    </location>
</feature>
<dbReference type="GO" id="GO:0003700">
    <property type="term" value="F:DNA-binding transcription factor activity"/>
    <property type="evidence" value="ECO:0007669"/>
    <property type="project" value="InterPro"/>
</dbReference>
<dbReference type="PROSITE" id="PS00657">
    <property type="entry name" value="FORK_HEAD_1"/>
    <property type="match status" value="1"/>
</dbReference>
<dbReference type="Ensembl" id="ENSOTST00005044003.2">
    <property type="protein sequence ID" value="ENSOTSP00005040442.1"/>
    <property type="gene ID" value="ENSOTSG00005019323.2"/>
</dbReference>
<dbReference type="PRINTS" id="PR00053">
    <property type="entry name" value="FORKHEAD"/>
</dbReference>
<dbReference type="InterPro" id="IPR047404">
    <property type="entry name" value="FH_FOXN3"/>
</dbReference>
<feature type="compositionally biased region" description="Basic and acidic residues" evidence="11">
    <location>
        <begin position="314"/>
        <end position="328"/>
    </location>
</feature>
<keyword evidence="2" id="KW-0678">Repressor</keyword>
<name>A0A8C8FXS3_ONCTS</name>
<dbReference type="CDD" id="cd20059">
    <property type="entry name" value="FH_FOXN3"/>
    <property type="match status" value="1"/>
</dbReference>
<evidence type="ECO:0000256" key="11">
    <source>
        <dbReference type="SAM" id="MobiDB-lite"/>
    </source>
</evidence>
<keyword evidence="5" id="KW-0804">Transcription</keyword>
<reference evidence="13" key="1">
    <citation type="submission" date="2025-08" db="UniProtKB">
        <authorList>
            <consortium name="Ensembl"/>
        </authorList>
    </citation>
    <scope>IDENTIFICATION</scope>
</reference>
<dbReference type="RefSeq" id="XP_042185752.1">
    <property type="nucleotide sequence ID" value="XM_042329818.1"/>
</dbReference>
<reference evidence="13" key="2">
    <citation type="submission" date="2025-09" db="UniProtKB">
        <authorList>
            <consortium name="Ensembl"/>
        </authorList>
    </citation>
    <scope>IDENTIFICATION</scope>
</reference>
<dbReference type="InterPro" id="IPR047119">
    <property type="entry name" value="FOXN2/3-like"/>
</dbReference>
<dbReference type="RefSeq" id="XP_042185749.1">
    <property type="nucleotide sequence ID" value="XM_042329815.1"/>
</dbReference>
<dbReference type="GO" id="GO:0005634">
    <property type="term" value="C:nucleus"/>
    <property type="evidence" value="ECO:0007669"/>
    <property type="project" value="UniProtKB-SubCell"/>
</dbReference>
<feature type="region of interest" description="Disordered" evidence="11">
    <location>
        <begin position="445"/>
        <end position="472"/>
    </location>
</feature>
<evidence type="ECO:0000256" key="6">
    <source>
        <dbReference type="ARBA" id="ARBA00023242"/>
    </source>
</evidence>
<evidence type="ECO:0000256" key="7">
    <source>
        <dbReference type="ARBA" id="ARBA00023306"/>
    </source>
</evidence>
<dbReference type="PROSITE" id="PS00658">
    <property type="entry name" value="FORK_HEAD_2"/>
    <property type="match status" value="1"/>
</dbReference>
<evidence type="ECO:0000256" key="4">
    <source>
        <dbReference type="ARBA" id="ARBA00023125"/>
    </source>
</evidence>
<dbReference type="FunFam" id="1.10.10.10:FF:000167">
    <property type="entry name" value="forkhead box protein N3 isoform X1"/>
    <property type="match status" value="1"/>
</dbReference>
<dbReference type="Pfam" id="PF00250">
    <property type="entry name" value="Forkhead"/>
    <property type="match status" value="1"/>
</dbReference>
<evidence type="ECO:0000259" key="12">
    <source>
        <dbReference type="PROSITE" id="PS50039"/>
    </source>
</evidence>
<organism evidence="13 14">
    <name type="scientific">Oncorhynchus tshawytscha</name>
    <name type="common">Chinook salmon</name>
    <name type="synonym">Salmo tshawytscha</name>
    <dbReference type="NCBI Taxonomy" id="74940"/>
    <lineage>
        <taxon>Eukaryota</taxon>
        <taxon>Metazoa</taxon>
        <taxon>Chordata</taxon>
        <taxon>Craniata</taxon>
        <taxon>Vertebrata</taxon>
        <taxon>Euteleostomi</taxon>
        <taxon>Actinopterygii</taxon>
        <taxon>Neopterygii</taxon>
        <taxon>Teleostei</taxon>
        <taxon>Protacanthopterygii</taxon>
        <taxon>Salmoniformes</taxon>
        <taxon>Salmonidae</taxon>
        <taxon>Salmoninae</taxon>
        <taxon>Oncorhynchus</taxon>
    </lineage>
</organism>
<feature type="domain" description="Fork-head" evidence="12">
    <location>
        <begin position="142"/>
        <end position="229"/>
    </location>
</feature>
<evidence type="ECO:0000256" key="3">
    <source>
        <dbReference type="ARBA" id="ARBA00023015"/>
    </source>
</evidence>
<comment type="function">
    <text evidence="8">Acts as a transcriptional repressor. May be involved in DNA damage-inducible cell cycle arrests (checkpoints).</text>
</comment>